<dbReference type="InParanoid" id="A2DMV1"/>
<sequence>MYAIANKRERTLLNLLKDKRVQVNIANSSGETALTMSLCLPNAACLDLLMMREDLMVNTKHINGMTPLHIAINNNKLDCVILLLRRKDLDVNIVSDNGMTPLVLALLMKRKEMIIELCLDGRSDYDTEHEITLNDGTKLTTCPRKIASIIKINGFSRLNEYIPPLA</sequence>
<evidence type="ECO:0000313" key="4">
    <source>
        <dbReference type="EMBL" id="EAY18322.1"/>
    </source>
</evidence>
<organism evidence="4 5">
    <name type="scientific">Trichomonas vaginalis (strain ATCC PRA-98 / G3)</name>
    <dbReference type="NCBI Taxonomy" id="412133"/>
    <lineage>
        <taxon>Eukaryota</taxon>
        <taxon>Metamonada</taxon>
        <taxon>Parabasalia</taxon>
        <taxon>Trichomonadida</taxon>
        <taxon>Trichomonadidae</taxon>
        <taxon>Trichomonas</taxon>
    </lineage>
</organism>
<gene>
    <name evidence="4" type="ORF">TVAG_254340</name>
</gene>
<dbReference type="VEuPathDB" id="TrichDB:TVAG_254340"/>
<protein>
    <submittedName>
        <fullName evidence="4">KIAA1758 protein, putative</fullName>
    </submittedName>
</protein>
<dbReference type="Proteomes" id="UP000001542">
    <property type="component" value="Unassembled WGS sequence"/>
</dbReference>
<name>A2DMV1_TRIV3</name>
<evidence type="ECO:0000256" key="2">
    <source>
        <dbReference type="ARBA" id="ARBA00023043"/>
    </source>
</evidence>
<dbReference type="PROSITE" id="PS50297">
    <property type="entry name" value="ANK_REP_REGION"/>
    <property type="match status" value="1"/>
</dbReference>
<dbReference type="VEuPathDB" id="TrichDB:TVAGG3_0058980"/>
<dbReference type="EMBL" id="DS113220">
    <property type="protein sequence ID" value="EAY18322.1"/>
    <property type="molecule type" value="Genomic_DNA"/>
</dbReference>
<dbReference type="OrthoDB" id="2121094at2759"/>
<dbReference type="SUPFAM" id="SSF48403">
    <property type="entry name" value="Ankyrin repeat"/>
    <property type="match status" value="1"/>
</dbReference>
<keyword evidence="1" id="KW-0677">Repeat</keyword>
<dbReference type="RefSeq" id="XP_001579308.1">
    <property type="nucleotide sequence ID" value="XM_001579258.1"/>
</dbReference>
<dbReference type="SMART" id="SM00248">
    <property type="entry name" value="ANK"/>
    <property type="match status" value="2"/>
</dbReference>
<dbReference type="KEGG" id="tva:5463828"/>
<dbReference type="AlphaFoldDB" id="A2DMV1"/>
<dbReference type="Gene3D" id="1.25.40.20">
    <property type="entry name" value="Ankyrin repeat-containing domain"/>
    <property type="match status" value="1"/>
</dbReference>
<dbReference type="Pfam" id="PF12796">
    <property type="entry name" value="Ank_2"/>
    <property type="match status" value="1"/>
</dbReference>
<dbReference type="SMR" id="A2DMV1"/>
<dbReference type="PANTHER" id="PTHR24198">
    <property type="entry name" value="ANKYRIN REPEAT AND PROTEIN KINASE DOMAIN-CONTAINING PROTEIN"/>
    <property type="match status" value="1"/>
</dbReference>
<keyword evidence="5" id="KW-1185">Reference proteome</keyword>
<reference evidence="4" key="1">
    <citation type="submission" date="2006-10" db="EMBL/GenBank/DDBJ databases">
        <authorList>
            <person name="Amadeo P."/>
            <person name="Zhao Q."/>
            <person name="Wortman J."/>
            <person name="Fraser-Liggett C."/>
            <person name="Carlton J."/>
        </authorList>
    </citation>
    <scope>NUCLEOTIDE SEQUENCE</scope>
    <source>
        <strain evidence="4">G3</strain>
    </source>
</reference>
<evidence type="ECO:0000256" key="1">
    <source>
        <dbReference type="ARBA" id="ARBA00022737"/>
    </source>
</evidence>
<keyword evidence="2 3" id="KW-0040">ANK repeat</keyword>
<feature type="repeat" description="ANK" evidence="3">
    <location>
        <begin position="63"/>
        <end position="96"/>
    </location>
</feature>
<proteinExistence type="predicted"/>
<accession>A2DMV1</accession>
<dbReference type="PANTHER" id="PTHR24198:SF165">
    <property type="entry name" value="ANKYRIN REPEAT-CONTAINING PROTEIN-RELATED"/>
    <property type="match status" value="1"/>
</dbReference>
<dbReference type="InterPro" id="IPR002110">
    <property type="entry name" value="Ankyrin_rpt"/>
</dbReference>
<dbReference type="InterPro" id="IPR036770">
    <property type="entry name" value="Ankyrin_rpt-contain_sf"/>
</dbReference>
<reference evidence="4" key="2">
    <citation type="journal article" date="2007" name="Science">
        <title>Draft genome sequence of the sexually transmitted pathogen Trichomonas vaginalis.</title>
        <authorList>
            <person name="Carlton J.M."/>
            <person name="Hirt R.P."/>
            <person name="Silva J.C."/>
            <person name="Delcher A.L."/>
            <person name="Schatz M."/>
            <person name="Zhao Q."/>
            <person name="Wortman J.R."/>
            <person name="Bidwell S.L."/>
            <person name="Alsmark U.C.M."/>
            <person name="Besteiro S."/>
            <person name="Sicheritz-Ponten T."/>
            <person name="Noel C.J."/>
            <person name="Dacks J.B."/>
            <person name="Foster P.G."/>
            <person name="Simillion C."/>
            <person name="Van de Peer Y."/>
            <person name="Miranda-Saavedra D."/>
            <person name="Barton G.J."/>
            <person name="Westrop G.D."/>
            <person name="Mueller S."/>
            <person name="Dessi D."/>
            <person name="Fiori P.L."/>
            <person name="Ren Q."/>
            <person name="Paulsen I."/>
            <person name="Zhang H."/>
            <person name="Bastida-Corcuera F.D."/>
            <person name="Simoes-Barbosa A."/>
            <person name="Brown M.T."/>
            <person name="Hayes R.D."/>
            <person name="Mukherjee M."/>
            <person name="Okumura C.Y."/>
            <person name="Schneider R."/>
            <person name="Smith A.J."/>
            <person name="Vanacova S."/>
            <person name="Villalvazo M."/>
            <person name="Haas B.J."/>
            <person name="Pertea M."/>
            <person name="Feldblyum T.V."/>
            <person name="Utterback T.R."/>
            <person name="Shu C.L."/>
            <person name="Osoegawa K."/>
            <person name="de Jong P.J."/>
            <person name="Hrdy I."/>
            <person name="Horvathova L."/>
            <person name="Zubacova Z."/>
            <person name="Dolezal P."/>
            <person name="Malik S.B."/>
            <person name="Logsdon J.M. Jr."/>
            <person name="Henze K."/>
            <person name="Gupta A."/>
            <person name="Wang C.C."/>
            <person name="Dunne R.L."/>
            <person name="Upcroft J.A."/>
            <person name="Upcroft P."/>
            <person name="White O."/>
            <person name="Salzberg S.L."/>
            <person name="Tang P."/>
            <person name="Chiu C.-H."/>
            <person name="Lee Y.-S."/>
            <person name="Embley T.M."/>
            <person name="Coombs G.H."/>
            <person name="Mottram J.C."/>
            <person name="Tachezy J."/>
            <person name="Fraser-Liggett C.M."/>
            <person name="Johnson P.J."/>
        </authorList>
    </citation>
    <scope>NUCLEOTIDE SEQUENCE [LARGE SCALE GENOMIC DNA]</scope>
    <source>
        <strain evidence="4">G3</strain>
    </source>
</reference>
<evidence type="ECO:0000313" key="5">
    <source>
        <dbReference type="Proteomes" id="UP000001542"/>
    </source>
</evidence>
<evidence type="ECO:0000256" key="3">
    <source>
        <dbReference type="PROSITE-ProRule" id="PRU00023"/>
    </source>
</evidence>
<dbReference type="PROSITE" id="PS50088">
    <property type="entry name" value="ANK_REPEAT"/>
    <property type="match status" value="1"/>
</dbReference>